<dbReference type="InterPro" id="IPR035386">
    <property type="entry name" value="Arm-DNA-bind_5"/>
</dbReference>
<dbReference type="Pfam" id="PF00589">
    <property type="entry name" value="Phage_integrase"/>
    <property type="match status" value="1"/>
</dbReference>
<name>A0ABS1KS15_9BACT</name>
<proteinExistence type="inferred from homology"/>
<dbReference type="InterPro" id="IPR011010">
    <property type="entry name" value="DNA_brk_join_enz"/>
</dbReference>
<dbReference type="CDD" id="cd01185">
    <property type="entry name" value="INTN1_C_like"/>
    <property type="match status" value="1"/>
</dbReference>
<dbReference type="InterPro" id="IPR050090">
    <property type="entry name" value="Tyrosine_recombinase_XerCD"/>
</dbReference>
<dbReference type="EMBL" id="JAERRB010000002">
    <property type="protein sequence ID" value="MBL0741081.1"/>
    <property type="molecule type" value="Genomic_DNA"/>
</dbReference>
<accession>A0ABS1KS15</accession>
<dbReference type="InterPro" id="IPR025269">
    <property type="entry name" value="SAM-like_dom"/>
</dbReference>
<comment type="caution">
    <text evidence="5">The sequence shown here is derived from an EMBL/GenBank/DDBJ whole genome shotgun (WGS) entry which is preliminary data.</text>
</comment>
<dbReference type="PANTHER" id="PTHR30349:SF64">
    <property type="entry name" value="PROPHAGE INTEGRASE INTD-RELATED"/>
    <property type="match status" value="1"/>
</dbReference>
<keyword evidence="3" id="KW-0233">DNA recombination</keyword>
<dbReference type="PANTHER" id="PTHR30349">
    <property type="entry name" value="PHAGE INTEGRASE-RELATED"/>
    <property type="match status" value="1"/>
</dbReference>
<keyword evidence="2" id="KW-0238">DNA-binding</keyword>
<dbReference type="Proteomes" id="UP000613030">
    <property type="component" value="Unassembled WGS sequence"/>
</dbReference>
<dbReference type="InterPro" id="IPR002104">
    <property type="entry name" value="Integrase_catalytic"/>
</dbReference>
<dbReference type="Pfam" id="PF13102">
    <property type="entry name" value="Phage_int_SAM_5"/>
    <property type="match status" value="1"/>
</dbReference>
<feature type="domain" description="Tyr recombinase" evidence="4">
    <location>
        <begin position="220"/>
        <end position="397"/>
    </location>
</feature>
<dbReference type="InterPro" id="IPR010998">
    <property type="entry name" value="Integrase_recombinase_N"/>
</dbReference>
<dbReference type="Gene3D" id="1.10.150.130">
    <property type="match status" value="1"/>
</dbReference>
<evidence type="ECO:0000259" key="4">
    <source>
        <dbReference type="PROSITE" id="PS51898"/>
    </source>
</evidence>
<reference evidence="5 6" key="1">
    <citation type="submission" date="2021-01" db="EMBL/GenBank/DDBJ databases">
        <title>Chryseolinea sp. Jin1 Genome sequencing and assembly.</title>
        <authorList>
            <person name="Kim I."/>
        </authorList>
    </citation>
    <scope>NUCLEOTIDE SEQUENCE [LARGE SCALE GENOMIC DNA]</scope>
    <source>
        <strain evidence="5 6">Jin1</strain>
    </source>
</reference>
<sequence>MKKTFNQNFIIRKTNPKMTSQATVYLRITIDGARTEFSVQRQCDPLQWIPTRGRLAGKTEDVKSLNKYLDSIERRVYEIFQQLISSGLEFDGEKIKATYLGLDIEPPKMLLEVYELHNIEFEKLVGKGLSYRTLQKYKTIKGYVSAFLKSQYKRDDIRLDKLDYQFIRDFEVYLKSNKNCCHNTTMDYLKKIKKIVNQCIAKNWIERNPFTGFKMSVSETRKTFLTEGELMAIVNKKISIARLNQVRDIFVFSCYTGLAYCDVALLTKDSIVVGIDGDKWVDTRRAKTDTPSRIPLLPISSSIVKKYSDHPVTAQSRKLLPVMSNQRMNSYLKELADICGIKKDLTFHCARHTFATTVTLTNGVPIETVSKMLGHKSLKTTQHYAKIVESKISNDMRVLKKKYKKTLLI</sequence>
<evidence type="ECO:0000313" key="5">
    <source>
        <dbReference type="EMBL" id="MBL0741081.1"/>
    </source>
</evidence>
<organism evidence="5 6">
    <name type="scientific">Chryseolinea lacunae</name>
    <dbReference type="NCBI Taxonomy" id="2801331"/>
    <lineage>
        <taxon>Bacteria</taxon>
        <taxon>Pseudomonadati</taxon>
        <taxon>Bacteroidota</taxon>
        <taxon>Cytophagia</taxon>
        <taxon>Cytophagales</taxon>
        <taxon>Fulvivirgaceae</taxon>
        <taxon>Chryseolinea</taxon>
    </lineage>
</organism>
<protein>
    <submittedName>
        <fullName evidence="5">Site-specific integrase</fullName>
    </submittedName>
</protein>
<dbReference type="RefSeq" id="WP_202008443.1">
    <property type="nucleotide sequence ID" value="NZ_JAERRB010000002.1"/>
</dbReference>
<comment type="similarity">
    <text evidence="1">Belongs to the 'phage' integrase family.</text>
</comment>
<dbReference type="Pfam" id="PF17293">
    <property type="entry name" value="Arm-DNA-bind_5"/>
    <property type="match status" value="1"/>
</dbReference>
<evidence type="ECO:0000256" key="3">
    <source>
        <dbReference type="ARBA" id="ARBA00023172"/>
    </source>
</evidence>
<dbReference type="InterPro" id="IPR013762">
    <property type="entry name" value="Integrase-like_cat_sf"/>
</dbReference>
<evidence type="ECO:0000256" key="2">
    <source>
        <dbReference type="ARBA" id="ARBA00023125"/>
    </source>
</evidence>
<gene>
    <name evidence="5" type="ORF">JI741_07605</name>
</gene>
<dbReference type="SUPFAM" id="SSF56349">
    <property type="entry name" value="DNA breaking-rejoining enzymes"/>
    <property type="match status" value="1"/>
</dbReference>
<keyword evidence="6" id="KW-1185">Reference proteome</keyword>
<dbReference type="Gene3D" id="1.10.443.10">
    <property type="entry name" value="Intergrase catalytic core"/>
    <property type="match status" value="1"/>
</dbReference>
<evidence type="ECO:0000256" key="1">
    <source>
        <dbReference type="ARBA" id="ARBA00008857"/>
    </source>
</evidence>
<dbReference type="PROSITE" id="PS51898">
    <property type="entry name" value="TYR_RECOMBINASE"/>
    <property type="match status" value="1"/>
</dbReference>
<evidence type="ECO:0000313" key="6">
    <source>
        <dbReference type="Proteomes" id="UP000613030"/>
    </source>
</evidence>